<dbReference type="Pfam" id="PF14497">
    <property type="entry name" value="GST_C_3"/>
    <property type="match status" value="1"/>
</dbReference>
<accession>A0A151ZJ27</accession>
<dbReference type="AlphaFoldDB" id="A0A151ZJ27"/>
<dbReference type="SFLD" id="SFLDS00019">
    <property type="entry name" value="Glutathione_Transferase_(cytos"/>
    <property type="match status" value="1"/>
</dbReference>
<dbReference type="OrthoDB" id="16788at2759"/>
<dbReference type="PROSITE" id="PS50404">
    <property type="entry name" value="GST_NTER"/>
    <property type="match status" value="1"/>
</dbReference>
<dbReference type="Gene3D" id="1.20.1050.10">
    <property type="match status" value="1"/>
</dbReference>
<protein>
    <submittedName>
        <fullName evidence="3">Putative glutathione S-transferase</fullName>
    </submittedName>
</protein>
<dbReference type="GO" id="GO:0004364">
    <property type="term" value="F:glutathione transferase activity"/>
    <property type="evidence" value="ECO:0007669"/>
    <property type="project" value="TreeGrafter"/>
</dbReference>
<dbReference type="CDD" id="cd03039">
    <property type="entry name" value="GST_N_Sigma_like"/>
    <property type="match status" value="1"/>
</dbReference>
<dbReference type="Proteomes" id="UP000076078">
    <property type="component" value="Unassembled WGS sequence"/>
</dbReference>
<dbReference type="InterPro" id="IPR040079">
    <property type="entry name" value="Glutathione_S-Trfase"/>
</dbReference>
<dbReference type="InterPro" id="IPR004045">
    <property type="entry name" value="Glutathione_S-Trfase_N"/>
</dbReference>
<dbReference type="SUPFAM" id="SSF52833">
    <property type="entry name" value="Thioredoxin-like"/>
    <property type="match status" value="1"/>
</dbReference>
<keyword evidence="3" id="KW-0808">Transferase</keyword>
<dbReference type="Gene3D" id="3.40.30.10">
    <property type="entry name" value="Glutaredoxin"/>
    <property type="match status" value="1"/>
</dbReference>
<name>A0A151ZJ27_TIELA</name>
<dbReference type="InterPro" id="IPR004046">
    <property type="entry name" value="GST_C"/>
</dbReference>
<dbReference type="InterPro" id="IPR036282">
    <property type="entry name" value="Glutathione-S-Trfase_C_sf"/>
</dbReference>
<dbReference type="PANTHER" id="PTHR11571">
    <property type="entry name" value="GLUTATHIONE S-TRANSFERASE"/>
    <property type="match status" value="1"/>
</dbReference>
<dbReference type="GO" id="GO:0006749">
    <property type="term" value="P:glutathione metabolic process"/>
    <property type="evidence" value="ECO:0007669"/>
    <property type="project" value="TreeGrafter"/>
</dbReference>
<dbReference type="InterPro" id="IPR050213">
    <property type="entry name" value="GST_superfamily"/>
</dbReference>
<dbReference type="SUPFAM" id="SSF47616">
    <property type="entry name" value="GST C-terminal domain-like"/>
    <property type="match status" value="1"/>
</dbReference>
<feature type="domain" description="GST C-terminal" evidence="2">
    <location>
        <begin position="80"/>
        <end position="194"/>
    </location>
</feature>
<dbReference type="OMA" id="DMIMILP"/>
<keyword evidence="4" id="KW-1185">Reference proteome</keyword>
<dbReference type="EMBL" id="LODT01000025">
    <property type="protein sequence ID" value="KYQ93854.1"/>
    <property type="molecule type" value="Genomic_DNA"/>
</dbReference>
<organism evidence="3 4">
    <name type="scientific">Tieghemostelium lacteum</name>
    <name type="common">Slime mold</name>
    <name type="synonym">Dictyostelium lacteum</name>
    <dbReference type="NCBI Taxonomy" id="361077"/>
    <lineage>
        <taxon>Eukaryota</taxon>
        <taxon>Amoebozoa</taxon>
        <taxon>Evosea</taxon>
        <taxon>Eumycetozoa</taxon>
        <taxon>Dictyostelia</taxon>
        <taxon>Dictyosteliales</taxon>
        <taxon>Raperosteliaceae</taxon>
        <taxon>Tieghemostelium</taxon>
    </lineage>
</organism>
<dbReference type="PANTHER" id="PTHR11571:SF150">
    <property type="entry name" value="GLUTATHIONE S-TRANSFERASE"/>
    <property type="match status" value="1"/>
</dbReference>
<evidence type="ECO:0000259" key="2">
    <source>
        <dbReference type="PROSITE" id="PS50405"/>
    </source>
</evidence>
<evidence type="ECO:0000313" key="4">
    <source>
        <dbReference type="Proteomes" id="UP000076078"/>
    </source>
</evidence>
<gene>
    <name evidence="3" type="ORF">DLAC_05254</name>
</gene>
<evidence type="ECO:0000313" key="3">
    <source>
        <dbReference type="EMBL" id="KYQ93854.1"/>
    </source>
</evidence>
<dbReference type="CDD" id="cd03192">
    <property type="entry name" value="GST_C_Sigma_like"/>
    <property type="match status" value="1"/>
</dbReference>
<dbReference type="STRING" id="361077.A0A151ZJ27"/>
<dbReference type="PROSITE" id="PS50405">
    <property type="entry name" value="GST_CTER"/>
    <property type="match status" value="1"/>
</dbReference>
<comment type="caution">
    <text evidence="3">The sequence shown here is derived from an EMBL/GenBank/DDBJ whole genome shotgun (WGS) entry which is preliminary data.</text>
</comment>
<dbReference type="Pfam" id="PF02798">
    <property type="entry name" value="GST_N"/>
    <property type="match status" value="1"/>
</dbReference>
<dbReference type="InterPro" id="IPR010987">
    <property type="entry name" value="Glutathione-S-Trfase_C-like"/>
</dbReference>
<dbReference type="InParanoid" id="A0A151ZJ27"/>
<reference evidence="3 4" key="1">
    <citation type="submission" date="2015-12" db="EMBL/GenBank/DDBJ databases">
        <title>Dictyostelia acquired genes for synthesis and detection of signals that induce cell-type specialization by lateral gene transfer from prokaryotes.</title>
        <authorList>
            <person name="Gloeckner G."/>
            <person name="Schaap P."/>
        </authorList>
    </citation>
    <scope>NUCLEOTIDE SEQUENCE [LARGE SCALE GENOMIC DNA]</scope>
    <source>
        <strain evidence="3 4">TK</strain>
    </source>
</reference>
<feature type="domain" description="GST N-terminal" evidence="1">
    <location>
        <begin position="2"/>
        <end position="78"/>
    </location>
</feature>
<sequence>MSQPELIYFAGKGKGQFVRNVLTYCKVDFKDTRMEKADEALRLLSPYKQFPFYREGDFILAQSMVIARYIAEQHNFAGKTPKERALAGEVVESTQDILLNFFLSKDNEEKLKKYNEETVPTFFSSWETKLVNGKGFAAQGDSYTYADLSIFTVIDQLKLQDKLKSYPNVEKLFNHFLNHEIIGPYYKSLPITPF</sequence>
<evidence type="ECO:0000259" key="1">
    <source>
        <dbReference type="PROSITE" id="PS50404"/>
    </source>
</evidence>
<dbReference type="InterPro" id="IPR036249">
    <property type="entry name" value="Thioredoxin-like_sf"/>
</dbReference>
<proteinExistence type="predicted"/>